<evidence type="ECO:0008006" key="4">
    <source>
        <dbReference type="Google" id="ProtNLM"/>
    </source>
</evidence>
<keyword evidence="1" id="KW-0812">Transmembrane</keyword>
<keyword evidence="1" id="KW-1133">Transmembrane helix</keyword>
<evidence type="ECO:0000313" key="3">
    <source>
        <dbReference type="Proteomes" id="UP000094707"/>
    </source>
</evidence>
<feature type="transmembrane region" description="Helical" evidence="1">
    <location>
        <begin position="12"/>
        <end position="29"/>
    </location>
</feature>
<proteinExistence type="predicted"/>
<protein>
    <recommendedName>
        <fullName evidence="4">Transglutaminase domain-containing protein</fullName>
    </recommendedName>
</protein>
<name>A0A1D3KZK1_9EURY</name>
<feature type="transmembrane region" description="Helical" evidence="1">
    <location>
        <begin position="41"/>
        <end position="59"/>
    </location>
</feature>
<organism evidence="2 3">
    <name type="scientific">Methanobacterium congolense</name>
    <dbReference type="NCBI Taxonomy" id="118062"/>
    <lineage>
        <taxon>Archaea</taxon>
        <taxon>Methanobacteriati</taxon>
        <taxon>Methanobacteriota</taxon>
        <taxon>Methanomada group</taxon>
        <taxon>Methanobacteria</taxon>
        <taxon>Methanobacteriales</taxon>
        <taxon>Methanobacteriaceae</taxon>
        <taxon>Methanobacterium</taxon>
    </lineage>
</organism>
<evidence type="ECO:0000256" key="1">
    <source>
        <dbReference type="SAM" id="Phobius"/>
    </source>
</evidence>
<accession>A0A1D3KZK1</accession>
<evidence type="ECO:0000313" key="2">
    <source>
        <dbReference type="EMBL" id="SCG84831.1"/>
    </source>
</evidence>
<reference evidence="2 3" key="1">
    <citation type="submission" date="2016-08" db="EMBL/GenBank/DDBJ databases">
        <authorList>
            <person name="Seilhamer J.J."/>
        </authorList>
    </citation>
    <scope>NUCLEOTIDE SEQUENCE [LARGE SCALE GENOMIC DNA]</scope>
    <source>
        <strain evidence="2">Buetzberg</strain>
    </source>
</reference>
<dbReference type="Proteomes" id="UP000094707">
    <property type="component" value="Chromosome I"/>
</dbReference>
<dbReference type="EMBL" id="LT607756">
    <property type="protein sequence ID" value="SCG84831.1"/>
    <property type="molecule type" value="Genomic_DNA"/>
</dbReference>
<dbReference type="AlphaFoldDB" id="A0A1D3KZK1"/>
<gene>
    <name evidence="2" type="ORF">MCBB_0243</name>
</gene>
<dbReference type="KEGG" id="mcub:MCBB_0243"/>
<keyword evidence="3" id="KW-1185">Reference proteome</keyword>
<sequence length="232" mass="26678">MAVFFGELNKKIYILCKGYRILVLTIWFLGRGGDTIKRLHIGALICALAFAICIIPGSMGTVDQSQGALSVQDKSILSANQNSGNVLVNAAYKKTKKVKTYKKSYKKVKTYKKWKSYKSYKKVKAYKKSYKKTKTYKKTYKKVKAASTYRYSYGKGVGDCWANSDYLMGKLTKAGVKARIIQYRTSMSPRHRSVQLYQNGNWVDYNYKANGYRMRYWATSSKPGMFELRKNF</sequence>
<keyword evidence="1" id="KW-0472">Membrane</keyword>